<name>A0A7N0RGM2_KALFE</name>
<evidence type="ECO:0000256" key="6">
    <source>
        <dbReference type="ARBA" id="ARBA00023136"/>
    </source>
</evidence>
<dbReference type="PANTHER" id="PTHR20955">
    <property type="entry name" value="PROTEIN JAGUNAL HOMOLOG 1"/>
    <property type="match status" value="1"/>
</dbReference>
<evidence type="ECO:0000256" key="7">
    <source>
        <dbReference type="SAM" id="Phobius"/>
    </source>
</evidence>
<keyword evidence="3 7" id="KW-0812">Transmembrane</keyword>
<dbReference type="GO" id="GO:0007029">
    <property type="term" value="P:endoplasmic reticulum organization"/>
    <property type="evidence" value="ECO:0007669"/>
    <property type="project" value="InterPro"/>
</dbReference>
<feature type="transmembrane region" description="Helical" evidence="7">
    <location>
        <begin position="101"/>
        <end position="118"/>
    </location>
</feature>
<feature type="transmembrane region" description="Helical" evidence="7">
    <location>
        <begin position="42"/>
        <end position="60"/>
    </location>
</feature>
<evidence type="ECO:0000256" key="2">
    <source>
        <dbReference type="ARBA" id="ARBA00008462"/>
    </source>
</evidence>
<evidence type="ECO:0000313" key="8">
    <source>
        <dbReference type="EnsemblPlants" id="Kaladp0011s0268.1.v1.1"/>
    </source>
</evidence>
<comment type="similarity">
    <text evidence="2">Belongs to the jagunal family.</text>
</comment>
<keyword evidence="9" id="KW-1185">Reference proteome</keyword>
<dbReference type="AlphaFoldDB" id="A0A7N0RGM2"/>
<dbReference type="PANTHER" id="PTHR20955:SF1">
    <property type="entry name" value="PROTEIN JAGUNAL HOMOLOG 1"/>
    <property type="match status" value="1"/>
</dbReference>
<dbReference type="EnsemblPlants" id="Kaladp0011s0268.1.v1.1">
    <property type="protein sequence ID" value="Kaladp0011s0268.1.v1.1"/>
    <property type="gene ID" value="Kaladp0011s0268.v1.1"/>
</dbReference>
<dbReference type="InterPro" id="IPR009787">
    <property type="entry name" value="Jagunal"/>
</dbReference>
<dbReference type="OMA" id="YSFRMVV"/>
<keyword evidence="6 7" id="KW-0472">Membrane</keyword>
<comment type="subcellular location">
    <subcellularLocation>
        <location evidence="1">Endoplasmic reticulum membrane</location>
        <topology evidence="1">Multi-pass membrane protein</topology>
    </subcellularLocation>
</comment>
<protein>
    <submittedName>
        <fullName evidence="8">Uncharacterized protein</fullName>
    </submittedName>
</protein>
<dbReference type="Pfam" id="PF07086">
    <property type="entry name" value="Jagunal"/>
    <property type="match status" value="1"/>
</dbReference>
<sequence>MQQRKSSSSTYGRPSGTDGSDFSYRMVVDSRYTRVAKGKSRLSILILAQVLILFLGIFYILSTQKDEMINKYALLSTAAGQISLIVGELGRRRSLVNFLKFYMVVSSAAVIVSSACAIKDNPLLKDPSAWQSMKLELLGLSGAILGVLIQIFTITTTSALTTNMSPPKRAS</sequence>
<accession>A0A7N0RGM2</accession>
<evidence type="ECO:0000256" key="1">
    <source>
        <dbReference type="ARBA" id="ARBA00004477"/>
    </source>
</evidence>
<evidence type="ECO:0000256" key="4">
    <source>
        <dbReference type="ARBA" id="ARBA00022824"/>
    </source>
</evidence>
<proteinExistence type="inferred from homology"/>
<keyword evidence="5 7" id="KW-1133">Transmembrane helix</keyword>
<evidence type="ECO:0000256" key="5">
    <source>
        <dbReference type="ARBA" id="ARBA00022989"/>
    </source>
</evidence>
<reference evidence="8" key="1">
    <citation type="submission" date="2021-01" db="UniProtKB">
        <authorList>
            <consortium name="EnsemblPlants"/>
        </authorList>
    </citation>
    <scope>IDENTIFICATION</scope>
</reference>
<keyword evidence="4" id="KW-0256">Endoplasmic reticulum</keyword>
<evidence type="ECO:0000313" key="9">
    <source>
        <dbReference type="Proteomes" id="UP000594263"/>
    </source>
</evidence>
<evidence type="ECO:0000256" key="3">
    <source>
        <dbReference type="ARBA" id="ARBA00022692"/>
    </source>
</evidence>
<feature type="transmembrane region" description="Helical" evidence="7">
    <location>
        <begin position="72"/>
        <end position="89"/>
    </location>
</feature>
<dbReference type="GO" id="GO:0005789">
    <property type="term" value="C:endoplasmic reticulum membrane"/>
    <property type="evidence" value="ECO:0007669"/>
    <property type="project" value="UniProtKB-SubCell"/>
</dbReference>
<feature type="transmembrane region" description="Helical" evidence="7">
    <location>
        <begin position="138"/>
        <end position="161"/>
    </location>
</feature>
<organism evidence="8 9">
    <name type="scientific">Kalanchoe fedtschenkoi</name>
    <name type="common">Lavender scallops</name>
    <name type="synonym">South American air plant</name>
    <dbReference type="NCBI Taxonomy" id="63787"/>
    <lineage>
        <taxon>Eukaryota</taxon>
        <taxon>Viridiplantae</taxon>
        <taxon>Streptophyta</taxon>
        <taxon>Embryophyta</taxon>
        <taxon>Tracheophyta</taxon>
        <taxon>Spermatophyta</taxon>
        <taxon>Magnoliopsida</taxon>
        <taxon>eudicotyledons</taxon>
        <taxon>Gunneridae</taxon>
        <taxon>Pentapetalae</taxon>
        <taxon>Saxifragales</taxon>
        <taxon>Crassulaceae</taxon>
        <taxon>Kalanchoe</taxon>
    </lineage>
</organism>
<dbReference type="GO" id="GO:0016192">
    <property type="term" value="P:vesicle-mediated transport"/>
    <property type="evidence" value="ECO:0007669"/>
    <property type="project" value="TreeGrafter"/>
</dbReference>
<dbReference type="Gramene" id="Kaladp0011s0268.1.v1.1">
    <property type="protein sequence ID" value="Kaladp0011s0268.1.v1.1"/>
    <property type="gene ID" value="Kaladp0011s0268.v1.1"/>
</dbReference>
<dbReference type="Proteomes" id="UP000594263">
    <property type="component" value="Unplaced"/>
</dbReference>